<proteinExistence type="predicted"/>
<sequence length="335" mass="36925">MTSPRLSLVLPGKDVAPWVGDALSSLVDQLPAGELEVVVVDDGSTDQTSEVVSSFADRLPRLVLHRNEEPSGLATARNTGLGLATAPLIGFLDGDDWLARGHLARLVAAVEELDVDFVRCDHVRVTAGRRQLVRAPMAVRGRRLDPRDAILPADDSSMVDYPYAWAGIFRRSMLEEGLLHFHDGLHTAEDRPWIWRLMLQARSYAVVSSPGVMYRRGLSGSLTQIVDRRQLDFLRAYRLCFALVDADHAGSSFEPKLVRQFLAVLASQLARQGLPRELHAAMVRESVAILGGRDPEVLWSTGLAMDEKRRQRLQPVLRRVVPAGRRGAAPVAVNA</sequence>
<reference evidence="2 3" key="1">
    <citation type="submission" date="2016-10" db="EMBL/GenBank/DDBJ databases">
        <authorList>
            <person name="de Groot N.N."/>
        </authorList>
    </citation>
    <scope>NUCLEOTIDE SEQUENCE [LARGE SCALE GENOMIC DNA]</scope>
    <source>
        <strain evidence="2 3">MON 2.2</strain>
    </source>
</reference>
<dbReference type="InterPro" id="IPR029044">
    <property type="entry name" value="Nucleotide-diphossugar_trans"/>
</dbReference>
<name>A0A1G7EPX3_9ACTN</name>
<dbReference type="Gene3D" id="3.90.550.10">
    <property type="entry name" value="Spore Coat Polysaccharide Biosynthesis Protein SpsA, Chain A"/>
    <property type="match status" value="1"/>
</dbReference>
<dbReference type="PANTHER" id="PTHR22916">
    <property type="entry name" value="GLYCOSYLTRANSFERASE"/>
    <property type="match status" value="1"/>
</dbReference>
<dbReference type="PANTHER" id="PTHR22916:SF3">
    <property type="entry name" value="UDP-GLCNAC:BETAGAL BETA-1,3-N-ACETYLGLUCOSAMINYLTRANSFERASE-LIKE PROTEIN 1"/>
    <property type="match status" value="1"/>
</dbReference>
<dbReference type="InterPro" id="IPR001173">
    <property type="entry name" value="Glyco_trans_2-like"/>
</dbReference>
<feature type="domain" description="Glycosyltransferase 2-like" evidence="1">
    <location>
        <begin position="7"/>
        <end position="171"/>
    </location>
</feature>
<keyword evidence="2" id="KW-0808">Transferase</keyword>
<dbReference type="SUPFAM" id="SSF53448">
    <property type="entry name" value="Nucleotide-diphospho-sugar transferases"/>
    <property type="match status" value="1"/>
</dbReference>
<keyword evidence="3" id="KW-1185">Reference proteome</keyword>
<dbReference type="AlphaFoldDB" id="A0A1G7EPX3"/>
<dbReference type="CDD" id="cd00761">
    <property type="entry name" value="Glyco_tranf_GTA_type"/>
    <property type="match status" value="1"/>
</dbReference>
<evidence type="ECO:0000313" key="2">
    <source>
        <dbReference type="EMBL" id="SDE65721.1"/>
    </source>
</evidence>
<dbReference type="EMBL" id="LT629688">
    <property type="protein sequence ID" value="SDE65721.1"/>
    <property type="molecule type" value="Genomic_DNA"/>
</dbReference>
<dbReference type="RefSeq" id="WP_090595935.1">
    <property type="nucleotide sequence ID" value="NZ_LT629688.1"/>
</dbReference>
<dbReference type="STRING" id="675864.SAMN04489747_4009"/>
<dbReference type="GO" id="GO:0016758">
    <property type="term" value="F:hexosyltransferase activity"/>
    <property type="evidence" value="ECO:0007669"/>
    <property type="project" value="UniProtKB-ARBA"/>
</dbReference>
<organism evidence="2 3">
    <name type="scientific">Auraticoccus monumenti</name>
    <dbReference type="NCBI Taxonomy" id="675864"/>
    <lineage>
        <taxon>Bacteria</taxon>
        <taxon>Bacillati</taxon>
        <taxon>Actinomycetota</taxon>
        <taxon>Actinomycetes</taxon>
        <taxon>Propionibacteriales</taxon>
        <taxon>Propionibacteriaceae</taxon>
        <taxon>Auraticoccus</taxon>
    </lineage>
</organism>
<dbReference type="OrthoDB" id="3226099at2"/>
<dbReference type="Pfam" id="PF00535">
    <property type="entry name" value="Glycos_transf_2"/>
    <property type="match status" value="1"/>
</dbReference>
<evidence type="ECO:0000259" key="1">
    <source>
        <dbReference type="Pfam" id="PF00535"/>
    </source>
</evidence>
<dbReference type="Proteomes" id="UP000198546">
    <property type="component" value="Chromosome i"/>
</dbReference>
<evidence type="ECO:0000313" key="3">
    <source>
        <dbReference type="Proteomes" id="UP000198546"/>
    </source>
</evidence>
<protein>
    <submittedName>
        <fullName evidence="2">Glycosyltransferase involved in cell wall bisynthesis</fullName>
    </submittedName>
</protein>
<gene>
    <name evidence="2" type="ORF">SAMN04489747_4009</name>
</gene>
<accession>A0A1G7EPX3</accession>